<sequence>WILIIIMIIKKSLYSNIILHIIIINRLTYNSVIPFLRIFICFKLTFFLNLLPSS</sequence>
<evidence type="ECO:0000313" key="3">
    <source>
        <dbReference type="Proteomes" id="UP001233999"/>
    </source>
</evidence>
<reference evidence="2" key="1">
    <citation type="journal article" date="2023" name="IScience">
        <title>Live-bearing cockroach genome reveals convergent evolutionary mechanisms linked to viviparity in insects and beyond.</title>
        <authorList>
            <person name="Fouks B."/>
            <person name="Harrison M.C."/>
            <person name="Mikhailova A.A."/>
            <person name="Marchal E."/>
            <person name="English S."/>
            <person name="Carruthers M."/>
            <person name="Jennings E.C."/>
            <person name="Chiamaka E.L."/>
            <person name="Frigard R.A."/>
            <person name="Pippel M."/>
            <person name="Attardo G.M."/>
            <person name="Benoit J.B."/>
            <person name="Bornberg-Bauer E."/>
            <person name="Tobe S.S."/>
        </authorList>
    </citation>
    <scope>NUCLEOTIDE SEQUENCE</scope>
    <source>
        <strain evidence="2">Stay&amp;Tobe</strain>
    </source>
</reference>
<dbReference type="EMBL" id="JASPKZ010007889">
    <property type="protein sequence ID" value="KAJ9581558.1"/>
    <property type="molecule type" value="Genomic_DNA"/>
</dbReference>
<keyword evidence="1" id="KW-0812">Transmembrane</keyword>
<feature type="non-terminal residue" evidence="2">
    <location>
        <position position="54"/>
    </location>
</feature>
<feature type="non-terminal residue" evidence="2">
    <location>
        <position position="1"/>
    </location>
</feature>
<gene>
    <name evidence="2" type="ORF">L9F63_023266</name>
</gene>
<accession>A0AAD7ZKJ4</accession>
<feature type="transmembrane region" description="Helical" evidence="1">
    <location>
        <begin position="12"/>
        <end position="29"/>
    </location>
</feature>
<name>A0AAD7ZKJ4_DIPPU</name>
<keyword evidence="1" id="KW-0472">Membrane</keyword>
<keyword evidence="1" id="KW-1133">Transmembrane helix</keyword>
<evidence type="ECO:0000256" key="1">
    <source>
        <dbReference type="SAM" id="Phobius"/>
    </source>
</evidence>
<organism evidence="2 3">
    <name type="scientific">Diploptera punctata</name>
    <name type="common">Pacific beetle cockroach</name>
    <dbReference type="NCBI Taxonomy" id="6984"/>
    <lineage>
        <taxon>Eukaryota</taxon>
        <taxon>Metazoa</taxon>
        <taxon>Ecdysozoa</taxon>
        <taxon>Arthropoda</taxon>
        <taxon>Hexapoda</taxon>
        <taxon>Insecta</taxon>
        <taxon>Pterygota</taxon>
        <taxon>Neoptera</taxon>
        <taxon>Polyneoptera</taxon>
        <taxon>Dictyoptera</taxon>
        <taxon>Blattodea</taxon>
        <taxon>Blaberoidea</taxon>
        <taxon>Blaberidae</taxon>
        <taxon>Diplopterinae</taxon>
        <taxon>Diploptera</taxon>
    </lineage>
</organism>
<proteinExistence type="predicted"/>
<feature type="transmembrane region" description="Helical" evidence="1">
    <location>
        <begin position="35"/>
        <end position="51"/>
    </location>
</feature>
<dbReference type="Proteomes" id="UP001233999">
    <property type="component" value="Unassembled WGS sequence"/>
</dbReference>
<dbReference type="AlphaFoldDB" id="A0AAD7ZKJ4"/>
<keyword evidence="3" id="KW-1185">Reference proteome</keyword>
<protein>
    <submittedName>
        <fullName evidence="2">Uncharacterized protein</fullName>
    </submittedName>
</protein>
<reference evidence="2" key="2">
    <citation type="submission" date="2023-05" db="EMBL/GenBank/DDBJ databases">
        <authorList>
            <person name="Fouks B."/>
        </authorList>
    </citation>
    <scope>NUCLEOTIDE SEQUENCE</scope>
    <source>
        <strain evidence="2">Stay&amp;Tobe</strain>
        <tissue evidence="2">Testes</tissue>
    </source>
</reference>
<comment type="caution">
    <text evidence="2">The sequence shown here is derived from an EMBL/GenBank/DDBJ whole genome shotgun (WGS) entry which is preliminary data.</text>
</comment>
<evidence type="ECO:0000313" key="2">
    <source>
        <dbReference type="EMBL" id="KAJ9581558.1"/>
    </source>
</evidence>